<dbReference type="Proteomes" id="UP001595420">
    <property type="component" value="Unassembled WGS sequence"/>
</dbReference>
<keyword evidence="6" id="KW-1185">Reference proteome</keyword>
<proteinExistence type="predicted"/>
<feature type="compositionally biased region" description="Low complexity" evidence="2">
    <location>
        <begin position="335"/>
        <end position="349"/>
    </location>
</feature>
<keyword evidence="1 3" id="KW-0732">Signal</keyword>
<protein>
    <submittedName>
        <fullName evidence="5">YncE family protein</fullName>
    </submittedName>
</protein>
<gene>
    <name evidence="5" type="ORF">ACFOD3_08090</name>
</gene>
<feature type="domain" description="YNCE-like beta-propeller" evidence="4">
    <location>
        <begin position="18"/>
        <end position="304"/>
    </location>
</feature>
<evidence type="ECO:0000259" key="4">
    <source>
        <dbReference type="Pfam" id="PF21783"/>
    </source>
</evidence>
<reference evidence="6" key="1">
    <citation type="journal article" date="2019" name="Int. J. Syst. Evol. Microbiol.">
        <title>The Global Catalogue of Microorganisms (GCM) 10K type strain sequencing project: providing services to taxonomists for standard genome sequencing and annotation.</title>
        <authorList>
            <consortium name="The Broad Institute Genomics Platform"/>
            <consortium name="The Broad Institute Genome Sequencing Center for Infectious Disease"/>
            <person name="Wu L."/>
            <person name="Ma J."/>
        </authorList>
    </citation>
    <scope>NUCLEOTIDE SEQUENCE [LARGE SCALE GENOMIC DNA]</scope>
    <source>
        <strain evidence="6">CGMCC 1.16855</strain>
    </source>
</reference>
<dbReference type="Pfam" id="PF21783">
    <property type="entry name" value="YNCE"/>
    <property type="match status" value="1"/>
</dbReference>
<feature type="signal peptide" evidence="3">
    <location>
        <begin position="1"/>
        <end position="20"/>
    </location>
</feature>
<evidence type="ECO:0000256" key="1">
    <source>
        <dbReference type="ARBA" id="ARBA00022729"/>
    </source>
</evidence>
<feature type="chain" id="PRO_5046398236" evidence="3">
    <location>
        <begin position="21"/>
        <end position="366"/>
    </location>
</feature>
<evidence type="ECO:0000256" key="3">
    <source>
        <dbReference type="SAM" id="SignalP"/>
    </source>
</evidence>
<dbReference type="InterPro" id="IPR051200">
    <property type="entry name" value="Host-pathogen_enzymatic-act"/>
</dbReference>
<dbReference type="PANTHER" id="PTHR47197:SF3">
    <property type="entry name" value="DIHYDRO-HEME D1 DEHYDROGENASE"/>
    <property type="match status" value="1"/>
</dbReference>
<evidence type="ECO:0000313" key="5">
    <source>
        <dbReference type="EMBL" id="MFC2999850.1"/>
    </source>
</evidence>
<name>A0ABV7BUW8_9PROT</name>
<sequence length="366" mass="39560">MHWRSLALCLALLLPAGARADLVYVLNSADATISVLDAATRTERNRIPVLREPHHLVVTPDGRELLVADSGGNEVFFLDPATGQVLRRAPISNPYHLEFSPDGRFLVIASLRRGQVDVLDAQTLALLQRFRPGDKPSHIAFSPDSRMVYVTIQGDGQVAAFDLQTMTEAWVEPVGPEPAGIIWHRGKLVLGIMGSTHFVTLDPTTREVAPAFTLGRGAHTIYPAPDGRALYATSRVDSRVAEIDPETLTVRRTWAIPGGPDCLTFDPQGRVWMTLRWSRSVAILDPAADRWETARVGRSPHGIFYKSMGQGADFAMAQPGAVSGTRPLPAPLPGRPGATPPAAAGLVPGSIPPHPPVRPASLQRPR</sequence>
<dbReference type="RefSeq" id="WP_216835930.1">
    <property type="nucleotide sequence ID" value="NZ_JAFNJS010000002.1"/>
</dbReference>
<comment type="caution">
    <text evidence="5">The sequence shown here is derived from an EMBL/GenBank/DDBJ whole genome shotgun (WGS) entry which is preliminary data.</text>
</comment>
<accession>A0ABV7BUW8</accession>
<feature type="region of interest" description="Disordered" evidence="2">
    <location>
        <begin position="319"/>
        <end position="366"/>
    </location>
</feature>
<dbReference type="PANTHER" id="PTHR47197">
    <property type="entry name" value="PROTEIN NIRF"/>
    <property type="match status" value="1"/>
</dbReference>
<evidence type="ECO:0000313" key="6">
    <source>
        <dbReference type="Proteomes" id="UP001595420"/>
    </source>
</evidence>
<evidence type="ECO:0000256" key="2">
    <source>
        <dbReference type="SAM" id="MobiDB-lite"/>
    </source>
</evidence>
<organism evidence="5 6">
    <name type="scientific">Falsiroseomonas tokyonensis</name>
    <dbReference type="NCBI Taxonomy" id="430521"/>
    <lineage>
        <taxon>Bacteria</taxon>
        <taxon>Pseudomonadati</taxon>
        <taxon>Pseudomonadota</taxon>
        <taxon>Alphaproteobacteria</taxon>
        <taxon>Acetobacterales</taxon>
        <taxon>Roseomonadaceae</taxon>
        <taxon>Falsiroseomonas</taxon>
    </lineage>
</organism>
<dbReference type="InterPro" id="IPR048433">
    <property type="entry name" value="YNCE-like_beta-prop"/>
</dbReference>
<dbReference type="EMBL" id="JBHRSB010000002">
    <property type="protein sequence ID" value="MFC2999850.1"/>
    <property type="molecule type" value="Genomic_DNA"/>
</dbReference>